<dbReference type="OrthoDB" id="7594050at2"/>
<organism evidence="2 3">
    <name type="scientific">Alteriqipengyuania lutimaris</name>
    <dbReference type="NCBI Taxonomy" id="1538146"/>
    <lineage>
        <taxon>Bacteria</taxon>
        <taxon>Pseudomonadati</taxon>
        <taxon>Pseudomonadota</taxon>
        <taxon>Alphaproteobacteria</taxon>
        <taxon>Sphingomonadales</taxon>
        <taxon>Erythrobacteraceae</taxon>
        <taxon>Alteriqipengyuania</taxon>
    </lineage>
</organism>
<reference evidence="2 3" key="1">
    <citation type="submission" date="2018-07" db="EMBL/GenBank/DDBJ databases">
        <title>Erythrobacter nanhaiensis sp. nov., a novel member of the genus Erythrobacter isolated from the South China Sea.</title>
        <authorList>
            <person name="Chen X."/>
            <person name="Liu J."/>
        </authorList>
    </citation>
    <scope>NUCLEOTIDE SEQUENCE [LARGE SCALE GENOMIC DNA]</scope>
    <source>
        <strain evidence="2 3">S-5</strain>
    </source>
</reference>
<name>A0A395LMQ5_9SPHN</name>
<dbReference type="EMBL" id="QRBB01000001">
    <property type="protein sequence ID" value="RDS77929.1"/>
    <property type="molecule type" value="Genomic_DNA"/>
</dbReference>
<accession>A0A395LMQ5</accession>
<evidence type="ECO:0000313" key="3">
    <source>
        <dbReference type="Proteomes" id="UP000254101"/>
    </source>
</evidence>
<proteinExistence type="predicted"/>
<dbReference type="Proteomes" id="UP000254101">
    <property type="component" value="Unassembled WGS sequence"/>
</dbReference>
<feature type="signal peptide" evidence="1">
    <location>
        <begin position="1"/>
        <end position="20"/>
    </location>
</feature>
<evidence type="ECO:0000256" key="1">
    <source>
        <dbReference type="SAM" id="SignalP"/>
    </source>
</evidence>
<sequence length="171" mass="18087">MIRPFAAAACLFAASTSAAAQTQQRPCITPAENEAVVAYVLPDLIAALETRCAKVLPGDAFLGSRSDALQQKLEPQADRAWPRARNAAQRFAGTSLPVDGRFENIAKSAIAPAAALAIARGFDAERCRIADRLLAELAPLPPQNLAGVMALFLELGSAENDDVPFRVCIAD</sequence>
<keyword evidence="1" id="KW-0732">Signal</keyword>
<evidence type="ECO:0000313" key="2">
    <source>
        <dbReference type="EMBL" id="RDS77929.1"/>
    </source>
</evidence>
<dbReference type="RefSeq" id="WP_115492158.1">
    <property type="nucleotide sequence ID" value="NZ_JACHWW010000001.1"/>
</dbReference>
<comment type="caution">
    <text evidence="2">The sequence shown here is derived from an EMBL/GenBank/DDBJ whole genome shotgun (WGS) entry which is preliminary data.</text>
</comment>
<dbReference type="AlphaFoldDB" id="A0A395LMQ5"/>
<keyword evidence="3" id="KW-1185">Reference proteome</keyword>
<gene>
    <name evidence="2" type="ORF">DL238_10185</name>
</gene>
<evidence type="ECO:0008006" key="4">
    <source>
        <dbReference type="Google" id="ProtNLM"/>
    </source>
</evidence>
<feature type="chain" id="PRO_5017341391" description="Chorismate mutase" evidence="1">
    <location>
        <begin position="21"/>
        <end position="171"/>
    </location>
</feature>
<protein>
    <recommendedName>
        <fullName evidence="4">Chorismate mutase</fullName>
    </recommendedName>
</protein>